<dbReference type="GO" id="GO:0005829">
    <property type="term" value="C:cytosol"/>
    <property type="evidence" value="ECO:0007669"/>
    <property type="project" value="TreeGrafter"/>
</dbReference>
<evidence type="ECO:0000259" key="13">
    <source>
        <dbReference type="PROSITE" id="PS51192"/>
    </source>
</evidence>
<dbReference type="InterPro" id="IPR057325">
    <property type="entry name" value="DeaD_dimer"/>
</dbReference>
<feature type="region of interest" description="Disordered" evidence="12">
    <location>
        <begin position="836"/>
        <end position="887"/>
    </location>
</feature>
<dbReference type="HAMAP" id="MF_00964">
    <property type="entry name" value="DEAD_helicase_DeaD"/>
    <property type="match status" value="1"/>
</dbReference>
<evidence type="ECO:0000256" key="11">
    <source>
        <dbReference type="PROSITE-ProRule" id="PRU00552"/>
    </source>
</evidence>
<dbReference type="Pfam" id="PF25399">
    <property type="entry name" value="DeaD_dimer"/>
    <property type="match status" value="1"/>
</dbReference>
<dbReference type="GO" id="GO:0033592">
    <property type="term" value="F:RNA strand annealing activity"/>
    <property type="evidence" value="ECO:0007669"/>
    <property type="project" value="TreeGrafter"/>
</dbReference>
<evidence type="ECO:0000259" key="15">
    <source>
        <dbReference type="PROSITE" id="PS51195"/>
    </source>
</evidence>
<dbReference type="SMART" id="SM00490">
    <property type="entry name" value="HELICc"/>
    <property type="match status" value="1"/>
</dbReference>
<dbReference type="GO" id="GO:0070417">
    <property type="term" value="P:cellular response to cold"/>
    <property type="evidence" value="ECO:0007669"/>
    <property type="project" value="InterPro"/>
</dbReference>
<dbReference type="PROSITE" id="PS00039">
    <property type="entry name" value="DEAD_ATP_HELICASE"/>
    <property type="match status" value="1"/>
</dbReference>
<dbReference type="InterPro" id="IPR050547">
    <property type="entry name" value="DEAD_box_RNA_helicases"/>
</dbReference>
<evidence type="ECO:0000256" key="12">
    <source>
        <dbReference type="SAM" id="MobiDB-lite"/>
    </source>
</evidence>
<dbReference type="SUPFAM" id="SSF52540">
    <property type="entry name" value="P-loop containing nucleoside triphosphate hydrolases"/>
    <property type="match status" value="1"/>
</dbReference>
<dbReference type="InterPro" id="IPR027417">
    <property type="entry name" value="P-loop_NTPase"/>
</dbReference>
<dbReference type="Proteomes" id="UP000315082">
    <property type="component" value="Chromosome"/>
</dbReference>
<dbReference type="InterPro" id="IPR001650">
    <property type="entry name" value="Helicase_C-like"/>
</dbReference>
<dbReference type="CDD" id="cd12499">
    <property type="entry name" value="RRM_EcCsdA_like"/>
    <property type="match status" value="1"/>
</dbReference>
<comment type="function">
    <text evidence="10">DEAD-box RNA helicase involved in various cellular processes at low temperature, including ribosome biogenesis, mRNA degradation and translation initiation.</text>
</comment>
<dbReference type="PANTHER" id="PTHR47963:SF8">
    <property type="entry name" value="ATP-DEPENDENT RNA HELICASE DEAD"/>
    <property type="match status" value="1"/>
</dbReference>
<reference evidence="16 17" key="1">
    <citation type="submission" date="2019-02" db="EMBL/GenBank/DDBJ databases">
        <title>Deep-cultivation of Planctomycetes and their phenomic and genomic characterization uncovers novel biology.</title>
        <authorList>
            <person name="Wiegand S."/>
            <person name="Jogler M."/>
            <person name="Boedeker C."/>
            <person name="Pinto D."/>
            <person name="Vollmers J."/>
            <person name="Rivas-Marin E."/>
            <person name="Kohn T."/>
            <person name="Peeters S.H."/>
            <person name="Heuer A."/>
            <person name="Rast P."/>
            <person name="Oberbeckmann S."/>
            <person name="Bunk B."/>
            <person name="Jeske O."/>
            <person name="Meyerdierks A."/>
            <person name="Storesund J.E."/>
            <person name="Kallscheuer N."/>
            <person name="Luecker S."/>
            <person name="Lage O.M."/>
            <person name="Pohl T."/>
            <person name="Merkel B.J."/>
            <person name="Hornburger P."/>
            <person name="Mueller R.-W."/>
            <person name="Bruemmer F."/>
            <person name="Labrenz M."/>
            <person name="Spormann A.M."/>
            <person name="Op den Camp H."/>
            <person name="Overmann J."/>
            <person name="Amann R."/>
            <person name="Jetten M.S.M."/>
            <person name="Mascher T."/>
            <person name="Medema M.H."/>
            <person name="Devos D.P."/>
            <person name="Kaster A.-K."/>
            <person name="Ovreas L."/>
            <person name="Rohde M."/>
            <person name="Galperin M.Y."/>
            <person name="Jogler C."/>
        </authorList>
    </citation>
    <scope>NUCLEOTIDE SEQUENCE [LARGE SCALE GENOMIC DNA]</scope>
    <source>
        <strain evidence="16 17">Poly24</strain>
    </source>
</reference>
<dbReference type="EC" id="3.6.4.13" evidence="10"/>
<proteinExistence type="inferred from homology"/>
<evidence type="ECO:0000256" key="10">
    <source>
        <dbReference type="HAMAP-Rule" id="MF_00964"/>
    </source>
</evidence>
<dbReference type="GO" id="GO:0005840">
    <property type="term" value="C:ribosome"/>
    <property type="evidence" value="ECO:0007669"/>
    <property type="project" value="TreeGrafter"/>
</dbReference>
<feature type="domain" description="Helicase C-terminal" evidence="14">
    <location>
        <begin position="506"/>
        <end position="650"/>
    </location>
</feature>
<dbReference type="GO" id="GO:0005524">
    <property type="term" value="F:ATP binding"/>
    <property type="evidence" value="ECO:0007669"/>
    <property type="project" value="UniProtKB-UniRule"/>
</dbReference>
<dbReference type="GO" id="GO:0003724">
    <property type="term" value="F:RNA helicase activity"/>
    <property type="evidence" value="ECO:0007669"/>
    <property type="project" value="UniProtKB-UniRule"/>
</dbReference>
<keyword evidence="6 10" id="KW-0067">ATP-binding</keyword>
<feature type="compositionally biased region" description="Basic and acidic residues" evidence="12">
    <location>
        <begin position="707"/>
        <end position="743"/>
    </location>
</feature>
<protein>
    <recommendedName>
        <fullName evidence="10">ATP-dependent RNA helicase DeaD</fullName>
        <ecNumber evidence="10">3.6.4.13</ecNumber>
    </recommendedName>
    <alternativeName>
        <fullName evidence="10">Cold-shock DEAD box protein A</fullName>
    </alternativeName>
</protein>
<keyword evidence="4 10" id="KW-0378">Hydrolase</keyword>
<keyword evidence="2 10" id="KW-0963">Cytoplasm</keyword>
<dbReference type="PROSITE" id="PS51194">
    <property type="entry name" value="HELICASE_CTER"/>
    <property type="match status" value="1"/>
</dbReference>
<dbReference type="CDD" id="cd18787">
    <property type="entry name" value="SF2_C_DEAD"/>
    <property type="match status" value="1"/>
</dbReference>
<evidence type="ECO:0000256" key="5">
    <source>
        <dbReference type="ARBA" id="ARBA00022806"/>
    </source>
</evidence>
<evidence type="ECO:0000256" key="1">
    <source>
        <dbReference type="ARBA" id="ARBA00004496"/>
    </source>
</evidence>
<feature type="compositionally biased region" description="Low complexity" evidence="12">
    <location>
        <begin position="1"/>
        <end position="14"/>
    </location>
</feature>
<feature type="short sequence motif" description="Q motif" evidence="11">
    <location>
        <begin position="277"/>
        <end position="305"/>
    </location>
</feature>
<feature type="region of interest" description="Disordered" evidence="12">
    <location>
        <begin position="1"/>
        <end position="21"/>
    </location>
</feature>
<evidence type="ECO:0000256" key="4">
    <source>
        <dbReference type="ARBA" id="ARBA00022801"/>
    </source>
</evidence>
<keyword evidence="8 10" id="KW-0346">Stress response</keyword>
<dbReference type="PROSITE" id="PS51195">
    <property type="entry name" value="Q_MOTIF"/>
    <property type="match status" value="1"/>
</dbReference>
<dbReference type="Pfam" id="PF00270">
    <property type="entry name" value="DEAD"/>
    <property type="match status" value="1"/>
</dbReference>
<dbReference type="InterPro" id="IPR034415">
    <property type="entry name" value="CsdA_RRM"/>
</dbReference>
<dbReference type="InterPro" id="IPR000629">
    <property type="entry name" value="RNA-helicase_DEAD-box_CS"/>
</dbReference>
<dbReference type="InterPro" id="IPR012677">
    <property type="entry name" value="Nucleotide-bd_a/b_plait_sf"/>
</dbReference>
<evidence type="ECO:0000256" key="2">
    <source>
        <dbReference type="ARBA" id="ARBA00022490"/>
    </source>
</evidence>
<sequence>MSESMQSENNQEQEFPSYEEATAAYNDTYVYEATPLDPAVELLLAQYSQPVSDSVGLESISYDSHSIEPTALEETVIEEAVAEEVVAEEVVAEEVVAEEVVAEEVVAEEVVAEEVVAEEVVAEEVVAEEVVAEEVVAEEVVAEEVVAEEVVAEEVVAEEVVAEEVVAEEVVAEEVVAEEVVAEEVVAEEVVAEEVVAEEVVAEEVVAEEVVAEEVVAEEVVAEEVVAEEVVAEEVVAEEVAVKTPAAAQVAVTEAQLAEAARDEKAAAKAPKTPAETMFSDLDLSAEVQQAVLKSGYDKPTPVQAQIIPFMLQRRDLLAQSQTGTGKTAAFALPILSQIDLRAPTPQVLVLAPTRELAIQVAKSFSTYGACIPGFGVCAIYGGQDYEAQFRQLRRGVQVVVGTPGRVIDHINRGTLKLDGIRCLVLDEADEMLNMGFLEDVEFVLKHAPDERQIALFSATMPTPIRLIADRYLTDPATITIKKKTMTADSIRQRAVFVAQRDKVDALTRLLEVEETDGVIVFTKTRDATITVAEELSQHGLAASPINGDMPQKVRERTIEQLKSGKLDILVATDVAARGLDVQRISHVFNFDLPHDSESYVHRIGRTGRAGRSGEAIIFLSGNQRSKLRVIERATKQPIEIMDLPNSNDINAVRVKRFKDQITAMTADQDLTMFKDLLTEYAEEVNKPMDLIAAALAQLAQQGRPFLVKDRPRKESAGRGEERGRGRRDRFDEDSFDRTERPRRSGKPGRQLGEPESGMTRYRIQVGWQDGVKPGNIVGAVANEAGIAGDCIGPIQINDRYSTIDLPEGMPSDIYHTLSNTWVSGKQLRLRLESEGGFDAGHAPRKDFGKGKRNGQGFGGGGKPGFPKSQPGKPFAGGKSKKRKAKA</sequence>
<dbReference type="InterPro" id="IPR028618">
    <property type="entry name" value="DEAD_helicase_DeaD"/>
</dbReference>
<dbReference type="GO" id="GO:0006401">
    <property type="term" value="P:RNA catabolic process"/>
    <property type="evidence" value="ECO:0007669"/>
    <property type="project" value="UniProtKB-UniRule"/>
</dbReference>
<evidence type="ECO:0000259" key="14">
    <source>
        <dbReference type="PROSITE" id="PS51194"/>
    </source>
</evidence>
<dbReference type="InterPro" id="IPR005580">
    <property type="entry name" value="DbpA/CsdA_RNA-bd_dom"/>
</dbReference>
<dbReference type="CDD" id="cd00268">
    <property type="entry name" value="DEADc"/>
    <property type="match status" value="1"/>
</dbReference>
<dbReference type="FunFam" id="3.40.50.300:FF:000108">
    <property type="entry name" value="ATP-dependent RNA helicase RhlE"/>
    <property type="match status" value="1"/>
</dbReference>
<dbReference type="Gene3D" id="3.30.70.330">
    <property type="match status" value="1"/>
</dbReference>
<keyword evidence="7 10" id="KW-0694">RNA-binding</keyword>
<keyword evidence="5 10" id="KW-0347">Helicase</keyword>
<dbReference type="GO" id="GO:0016887">
    <property type="term" value="F:ATP hydrolysis activity"/>
    <property type="evidence" value="ECO:0007669"/>
    <property type="project" value="RHEA"/>
</dbReference>
<organism evidence="16 17">
    <name type="scientific">Rosistilla carotiformis</name>
    <dbReference type="NCBI Taxonomy" id="2528017"/>
    <lineage>
        <taxon>Bacteria</taxon>
        <taxon>Pseudomonadati</taxon>
        <taxon>Planctomycetota</taxon>
        <taxon>Planctomycetia</taxon>
        <taxon>Pirellulales</taxon>
        <taxon>Pirellulaceae</taxon>
        <taxon>Rosistilla</taxon>
    </lineage>
</organism>
<feature type="compositionally biased region" description="Gly residues" evidence="12">
    <location>
        <begin position="854"/>
        <end position="864"/>
    </location>
</feature>
<evidence type="ECO:0000256" key="6">
    <source>
        <dbReference type="ARBA" id="ARBA00022840"/>
    </source>
</evidence>
<evidence type="ECO:0000313" key="16">
    <source>
        <dbReference type="EMBL" id="QDV69874.1"/>
    </source>
</evidence>
<feature type="domain" description="Helicase ATP-binding" evidence="13">
    <location>
        <begin position="308"/>
        <end position="479"/>
    </location>
</feature>
<name>A0A518JWG0_9BACT</name>
<comment type="subcellular location">
    <subcellularLocation>
        <location evidence="1 10">Cytoplasm</location>
    </subcellularLocation>
</comment>
<feature type="region of interest" description="Disordered" evidence="12">
    <location>
        <begin position="707"/>
        <end position="759"/>
    </location>
</feature>
<evidence type="ECO:0000256" key="3">
    <source>
        <dbReference type="ARBA" id="ARBA00022741"/>
    </source>
</evidence>
<dbReference type="GO" id="GO:0000027">
    <property type="term" value="P:ribosomal large subunit assembly"/>
    <property type="evidence" value="ECO:0007669"/>
    <property type="project" value="UniProtKB-UniRule"/>
</dbReference>
<dbReference type="Pfam" id="PF03880">
    <property type="entry name" value="DbpA"/>
    <property type="match status" value="1"/>
</dbReference>
<evidence type="ECO:0000256" key="8">
    <source>
        <dbReference type="ARBA" id="ARBA00023016"/>
    </source>
</evidence>
<dbReference type="AlphaFoldDB" id="A0A518JWG0"/>
<evidence type="ECO:0000256" key="9">
    <source>
        <dbReference type="ARBA" id="ARBA00047984"/>
    </source>
</evidence>
<dbReference type="KEGG" id="rcf:Poly24_35920"/>
<dbReference type="Pfam" id="PF00271">
    <property type="entry name" value="Helicase_C"/>
    <property type="match status" value="1"/>
</dbReference>
<dbReference type="Gene3D" id="3.40.50.300">
    <property type="entry name" value="P-loop containing nucleotide triphosphate hydrolases"/>
    <property type="match status" value="2"/>
</dbReference>
<dbReference type="FunFam" id="3.30.70.330:FF:000068">
    <property type="entry name" value="ATP-dependent RNA helicase DeaD"/>
    <property type="match status" value="1"/>
</dbReference>
<dbReference type="EMBL" id="CP036348">
    <property type="protein sequence ID" value="QDV69874.1"/>
    <property type="molecule type" value="Genomic_DNA"/>
</dbReference>
<dbReference type="InterPro" id="IPR014014">
    <property type="entry name" value="RNA_helicase_DEAD_Q_motif"/>
</dbReference>
<dbReference type="InterPro" id="IPR044742">
    <property type="entry name" value="DEAD/DEAH_RhlB"/>
</dbReference>
<dbReference type="InterPro" id="IPR011545">
    <property type="entry name" value="DEAD/DEAH_box_helicase_dom"/>
</dbReference>
<keyword evidence="3 10" id="KW-0547">Nucleotide-binding</keyword>
<keyword evidence="17" id="KW-1185">Reference proteome</keyword>
<comment type="similarity">
    <text evidence="10">Belongs to the DEAD box helicase family. DeaD/CsdA subfamily.</text>
</comment>
<evidence type="ECO:0000256" key="7">
    <source>
        <dbReference type="ARBA" id="ARBA00022884"/>
    </source>
</evidence>
<dbReference type="PROSITE" id="PS51192">
    <property type="entry name" value="HELICASE_ATP_BIND_1"/>
    <property type="match status" value="1"/>
</dbReference>
<dbReference type="SMART" id="SM00487">
    <property type="entry name" value="DEXDc"/>
    <property type="match status" value="1"/>
</dbReference>
<evidence type="ECO:0000313" key="17">
    <source>
        <dbReference type="Proteomes" id="UP000315082"/>
    </source>
</evidence>
<accession>A0A518JWG0</accession>
<feature type="domain" description="DEAD-box RNA helicase Q" evidence="15">
    <location>
        <begin position="277"/>
        <end position="305"/>
    </location>
</feature>
<dbReference type="InterPro" id="IPR014001">
    <property type="entry name" value="Helicase_ATP-bd"/>
</dbReference>
<gene>
    <name evidence="10 16" type="primary">deaD</name>
    <name evidence="10" type="synonym">csdA</name>
    <name evidence="16" type="ORF">Poly24_35920</name>
</gene>
<dbReference type="PANTHER" id="PTHR47963">
    <property type="entry name" value="DEAD-BOX ATP-DEPENDENT RNA HELICASE 47, MITOCHONDRIAL"/>
    <property type="match status" value="1"/>
</dbReference>
<feature type="compositionally biased region" description="Low complexity" evidence="12">
    <location>
        <begin position="865"/>
        <end position="878"/>
    </location>
</feature>
<comment type="catalytic activity">
    <reaction evidence="9 10">
        <text>ATP + H2O = ADP + phosphate + H(+)</text>
        <dbReference type="Rhea" id="RHEA:13065"/>
        <dbReference type="ChEBI" id="CHEBI:15377"/>
        <dbReference type="ChEBI" id="CHEBI:15378"/>
        <dbReference type="ChEBI" id="CHEBI:30616"/>
        <dbReference type="ChEBI" id="CHEBI:43474"/>
        <dbReference type="ChEBI" id="CHEBI:456216"/>
        <dbReference type="EC" id="3.6.4.13"/>
    </reaction>
</comment>